<evidence type="ECO:0000313" key="6">
    <source>
        <dbReference type="EMBL" id="SMP82961.1"/>
    </source>
</evidence>
<dbReference type="InterPro" id="IPR036291">
    <property type="entry name" value="NAD(P)-bd_dom_sf"/>
</dbReference>
<keyword evidence="2" id="KW-0270">Exopolysaccharide synthesis</keyword>
<keyword evidence="6" id="KW-0808">Transferase</keyword>
<organism evidence="6 7">
    <name type="scientific">Novosphingobium panipatense</name>
    <dbReference type="NCBI Taxonomy" id="428991"/>
    <lineage>
        <taxon>Bacteria</taxon>
        <taxon>Pseudomonadati</taxon>
        <taxon>Pseudomonadota</taxon>
        <taxon>Alphaproteobacteria</taxon>
        <taxon>Sphingomonadales</taxon>
        <taxon>Sphingomonadaceae</taxon>
        <taxon>Novosphingobium</taxon>
    </lineage>
</organism>
<evidence type="ECO:0000256" key="3">
    <source>
        <dbReference type="SAM" id="Phobius"/>
    </source>
</evidence>
<comment type="similarity">
    <text evidence="1">Belongs to the bacterial sugar transferase family.</text>
</comment>
<evidence type="ECO:0000313" key="7">
    <source>
        <dbReference type="Proteomes" id="UP001157910"/>
    </source>
</evidence>
<dbReference type="EMBL" id="FXUI01000034">
    <property type="protein sequence ID" value="SMP82961.1"/>
    <property type="molecule type" value="Genomic_DNA"/>
</dbReference>
<evidence type="ECO:0000256" key="1">
    <source>
        <dbReference type="ARBA" id="ARBA00006464"/>
    </source>
</evidence>
<name>A0ABY1QWE3_9SPHN</name>
<dbReference type="Pfam" id="PF02397">
    <property type="entry name" value="Bac_transf"/>
    <property type="match status" value="1"/>
</dbReference>
<keyword evidence="3" id="KW-1133">Transmembrane helix</keyword>
<evidence type="ECO:0000259" key="4">
    <source>
        <dbReference type="Pfam" id="PF01370"/>
    </source>
</evidence>
<dbReference type="RefSeq" id="WP_379511766.1">
    <property type="nucleotide sequence ID" value="NZ_JBHSVT010000006.1"/>
</dbReference>
<feature type="transmembrane region" description="Helical" evidence="3">
    <location>
        <begin position="231"/>
        <end position="252"/>
    </location>
</feature>
<dbReference type="PANTHER" id="PTHR30576">
    <property type="entry name" value="COLANIC BIOSYNTHESIS UDP-GLUCOSE LIPID CARRIER TRANSFERASE"/>
    <property type="match status" value="1"/>
</dbReference>
<dbReference type="InterPro" id="IPR003362">
    <property type="entry name" value="Bact_transf"/>
</dbReference>
<dbReference type="GO" id="GO:0016740">
    <property type="term" value="F:transferase activity"/>
    <property type="evidence" value="ECO:0007669"/>
    <property type="project" value="UniProtKB-KW"/>
</dbReference>
<evidence type="ECO:0000259" key="5">
    <source>
        <dbReference type="Pfam" id="PF02397"/>
    </source>
</evidence>
<dbReference type="Proteomes" id="UP001157910">
    <property type="component" value="Unassembled WGS sequence"/>
</dbReference>
<protein>
    <submittedName>
        <fullName evidence="6">Sugar transferase involved in LPS biosynthesis (Colanic, teichoic acid)</fullName>
    </submittedName>
</protein>
<dbReference type="InterPro" id="IPR001509">
    <property type="entry name" value="Epimerase_deHydtase"/>
</dbReference>
<proteinExistence type="inferred from homology"/>
<feature type="domain" description="NAD-dependent epimerase/dehydratase" evidence="4">
    <location>
        <begin position="12"/>
        <end position="147"/>
    </location>
</feature>
<dbReference type="Pfam" id="PF01370">
    <property type="entry name" value="Epimerase"/>
    <property type="match status" value="1"/>
</dbReference>
<evidence type="ECO:0000256" key="2">
    <source>
        <dbReference type="ARBA" id="ARBA00023169"/>
    </source>
</evidence>
<keyword evidence="3" id="KW-0472">Membrane</keyword>
<gene>
    <name evidence="6" type="ORF">SAMN06296065_1341</name>
</gene>
<dbReference type="Gene3D" id="3.40.50.720">
    <property type="entry name" value="NAD(P)-binding Rossmann-like Domain"/>
    <property type="match status" value="1"/>
</dbReference>
<keyword evidence="7" id="KW-1185">Reference proteome</keyword>
<dbReference type="PANTHER" id="PTHR30576:SF10">
    <property type="entry name" value="SLL5057 PROTEIN"/>
    <property type="match status" value="1"/>
</dbReference>
<feature type="domain" description="Bacterial sugar transferase" evidence="5">
    <location>
        <begin position="227"/>
        <end position="397"/>
    </location>
</feature>
<sequence length="412" mass="45882">MIAETTNHYDFIITGASGNIGRHLIPILAKNGRKVLAVSRNSASLRMLYAGLEGVDVADYEFLANQQICHTLVHLAVRNNNQSGSLNDFIRDNVDFSTWICAQFNRMGGQRFVNIASIQSLDDANTSYYAISKRIAQQCVKDIIGDKLDNVYIGYFHGKSYFGKRLSPLNSAGIVGKYIFDVFKIIKPSTSLGIIADHLLKLDFTPNKIYILTDDLLKSSAYRYAVRATDIIVSISILLLLIPFLIIIYALIRIDSPGPVVFAQARVGKHQALFTLYKFRTMKRDTIAAGTHEVSVSAVTRVGRFLRKTKLDELPQAINLLRGEMTLVGPRPCLPVQEELINARSVLGVYTMKPGITGYAQIRDIDMSRPQELANSDHIYMKLQSLSLNLKIILLTAFGRGRGDKVALPKDL</sequence>
<reference evidence="6 7" key="1">
    <citation type="submission" date="2017-05" db="EMBL/GenBank/DDBJ databases">
        <authorList>
            <person name="Varghese N."/>
            <person name="Submissions S."/>
        </authorList>
    </citation>
    <scope>NUCLEOTIDE SEQUENCE [LARGE SCALE GENOMIC DNA]</scope>
    <source>
        <strain evidence="6 7">SM16</strain>
    </source>
</reference>
<dbReference type="SUPFAM" id="SSF51735">
    <property type="entry name" value="NAD(P)-binding Rossmann-fold domains"/>
    <property type="match status" value="1"/>
</dbReference>
<comment type="caution">
    <text evidence="6">The sequence shown here is derived from an EMBL/GenBank/DDBJ whole genome shotgun (WGS) entry which is preliminary data.</text>
</comment>
<keyword evidence="3" id="KW-0812">Transmembrane</keyword>
<accession>A0ABY1QWE3</accession>